<dbReference type="RefSeq" id="WP_246334493.1">
    <property type="nucleotide sequence ID" value="NZ_BAAAYY010000019.1"/>
</dbReference>
<dbReference type="InterPro" id="IPR011009">
    <property type="entry name" value="Kinase-like_dom_sf"/>
</dbReference>
<reference evidence="1 2" key="1">
    <citation type="submission" date="2020-07" db="EMBL/GenBank/DDBJ databases">
        <title>Sequencing the genomes of 1000 actinobacteria strains.</title>
        <authorList>
            <person name="Klenk H.-P."/>
        </authorList>
    </citation>
    <scope>NUCLEOTIDE SEQUENCE [LARGE SCALE GENOMIC DNA]</scope>
    <source>
        <strain evidence="1 2">CXB654</strain>
    </source>
</reference>
<evidence type="ECO:0008006" key="3">
    <source>
        <dbReference type="Google" id="ProtNLM"/>
    </source>
</evidence>
<dbReference type="Proteomes" id="UP000589036">
    <property type="component" value="Unassembled WGS sequence"/>
</dbReference>
<sequence>MRGSDGAAVLLDLERFSVGPREWDLVVAAVYERLGWYSTQEYAGFADAYGFDITDWSGFDVLAAMRRLRMTAWLCARTGREPHLLPEARRRIASLRDPRAPHTWTPGT</sequence>
<comment type="caution">
    <text evidence="1">The sequence shown here is derived from an EMBL/GenBank/DDBJ whole genome shotgun (WGS) entry which is preliminary data.</text>
</comment>
<gene>
    <name evidence="1" type="ORF">HDA32_005180</name>
</gene>
<dbReference type="EMBL" id="JACCCC010000001">
    <property type="protein sequence ID" value="NYE50060.1"/>
    <property type="molecule type" value="Genomic_DNA"/>
</dbReference>
<organism evidence="1 2">
    <name type="scientific">Spinactinospora alkalitolerans</name>
    <dbReference type="NCBI Taxonomy" id="687207"/>
    <lineage>
        <taxon>Bacteria</taxon>
        <taxon>Bacillati</taxon>
        <taxon>Actinomycetota</taxon>
        <taxon>Actinomycetes</taxon>
        <taxon>Streptosporangiales</taxon>
        <taxon>Nocardiopsidaceae</taxon>
        <taxon>Spinactinospora</taxon>
    </lineage>
</organism>
<protein>
    <recommendedName>
        <fullName evidence="3">Aminoglycoside phosphotransferase domain-containing protein</fullName>
    </recommendedName>
</protein>
<evidence type="ECO:0000313" key="2">
    <source>
        <dbReference type="Proteomes" id="UP000589036"/>
    </source>
</evidence>
<proteinExistence type="predicted"/>
<name>A0A852U803_9ACTN</name>
<dbReference type="AlphaFoldDB" id="A0A852U803"/>
<evidence type="ECO:0000313" key="1">
    <source>
        <dbReference type="EMBL" id="NYE50060.1"/>
    </source>
</evidence>
<keyword evidence="2" id="KW-1185">Reference proteome</keyword>
<accession>A0A852U803</accession>
<dbReference type="SUPFAM" id="SSF56112">
    <property type="entry name" value="Protein kinase-like (PK-like)"/>
    <property type="match status" value="1"/>
</dbReference>